<comment type="caution">
    <text evidence="2">The sequence shown here is derived from an EMBL/GenBank/DDBJ whole genome shotgun (WGS) entry which is preliminary data.</text>
</comment>
<keyword evidence="3" id="KW-1185">Reference proteome</keyword>
<evidence type="ECO:0000256" key="1">
    <source>
        <dbReference type="SAM" id="Phobius"/>
    </source>
</evidence>
<protein>
    <submittedName>
        <fullName evidence="2">DUF445 domain-containing protein</fullName>
    </submittedName>
</protein>
<dbReference type="EMBL" id="VTOY01000001">
    <property type="protein sequence ID" value="TYZ24478.1"/>
    <property type="molecule type" value="Genomic_DNA"/>
</dbReference>
<gene>
    <name evidence="2" type="ORF">FZ040_00030</name>
</gene>
<evidence type="ECO:0000313" key="2">
    <source>
        <dbReference type="EMBL" id="TYZ24478.1"/>
    </source>
</evidence>
<keyword evidence="1" id="KW-1133">Transmembrane helix</keyword>
<dbReference type="PANTHER" id="PTHR38442:SF1">
    <property type="entry name" value="INNER MEMBRANE PROTEIN"/>
    <property type="match status" value="1"/>
</dbReference>
<feature type="transmembrane region" description="Helical" evidence="1">
    <location>
        <begin position="409"/>
        <end position="430"/>
    </location>
</feature>
<accession>A0A5D6WCE3</accession>
<dbReference type="Pfam" id="PF04286">
    <property type="entry name" value="DUF445"/>
    <property type="match status" value="1"/>
</dbReference>
<dbReference type="AlphaFoldDB" id="A0A5D6WCE3"/>
<keyword evidence="1" id="KW-0472">Membrane</keyword>
<feature type="transmembrane region" description="Helical" evidence="1">
    <location>
        <begin position="12"/>
        <end position="30"/>
    </location>
</feature>
<evidence type="ECO:0000313" key="3">
    <source>
        <dbReference type="Proteomes" id="UP000323646"/>
    </source>
</evidence>
<dbReference type="RefSeq" id="WP_149170112.1">
    <property type="nucleotide sequence ID" value="NZ_VTOY01000001.1"/>
</dbReference>
<sequence length="434" mass="49774">MRWADWNKADKTLLLALLIFFLALALHLTYPDKVLADAFLFCAEAALVGGIADWFAVTAIFRKPLGFPYHTAILPRRRQSFIEASVTMVQKEFFSRRKVFRHLERLHLLPMLLSWLAEPETENQLVLRLVHYARDFLLQQDAKAQAKVIAGRFRGTLDALEPEPFFAMWGGWLRQTGKDKEFLSRVAIYLRSRAAAEETRGALAAMFERYGEEKVQDNSLGAFLMGLAKAVDLVNYDEAAKLVQQQIVVMLDDLATKDSHLQQEMLALFYEKAAELNQEPSFHELVHELKDRLVNDLPLEEAVFRTLDHLHRHFAEDKARHVDPLTEHMPALRTRLEEILRGEYRRMLQLVKSDEVLRRSVGHFLYDLIARTALHAQTLVGVIVTNVLSRLTDEQLNHLVYDKVEPDLLWIRMNGSIVGAGIGLLLFILIRCAG</sequence>
<name>A0A5D6WCE3_9FIRM</name>
<keyword evidence="1" id="KW-0812">Transmembrane</keyword>
<dbReference type="OrthoDB" id="9769590at2"/>
<reference evidence="2 3" key="1">
    <citation type="submission" date="2019-08" db="EMBL/GenBank/DDBJ databases">
        <title>Selenomonas sp. mPRGC5 and Selenomonas sp. mPRGC8 isolated from ruminal fluid of dairy goat (Capra hircus).</title>
        <authorList>
            <person name="Poothong S."/>
            <person name="Nuengjamnong C."/>
            <person name="Tanasupawat S."/>
        </authorList>
    </citation>
    <scope>NUCLEOTIDE SEQUENCE [LARGE SCALE GENOMIC DNA]</scope>
    <source>
        <strain evidence="3">mPRGC5</strain>
    </source>
</reference>
<dbReference type="PANTHER" id="PTHR38442">
    <property type="entry name" value="INNER MEMBRANE PROTEIN-RELATED"/>
    <property type="match status" value="1"/>
</dbReference>
<dbReference type="InterPro" id="IPR007383">
    <property type="entry name" value="DUF445"/>
</dbReference>
<organism evidence="2 3">
    <name type="scientific">Selenomonas ruminis</name>
    <dbReference type="NCBI Taxonomy" id="2593411"/>
    <lineage>
        <taxon>Bacteria</taxon>
        <taxon>Bacillati</taxon>
        <taxon>Bacillota</taxon>
        <taxon>Negativicutes</taxon>
        <taxon>Selenomonadales</taxon>
        <taxon>Selenomonadaceae</taxon>
        <taxon>Selenomonas</taxon>
    </lineage>
</organism>
<proteinExistence type="predicted"/>
<dbReference type="GO" id="GO:0005886">
    <property type="term" value="C:plasma membrane"/>
    <property type="evidence" value="ECO:0007669"/>
    <property type="project" value="TreeGrafter"/>
</dbReference>
<dbReference type="Proteomes" id="UP000323646">
    <property type="component" value="Unassembled WGS sequence"/>
</dbReference>